<dbReference type="EMBL" id="JPMI01000096">
    <property type="protein sequence ID" value="KFA92431.1"/>
    <property type="molecule type" value="Genomic_DNA"/>
</dbReference>
<dbReference type="AlphaFoldDB" id="A0A084SVE6"/>
<proteinExistence type="predicted"/>
<sequence>MPISSLVLTLDASPELRASALREVARDPRITLGPPLEERWLPVVTETGSLPEGEALAESLRDVPGVSFVDVVMVDFSEEER</sequence>
<evidence type="ECO:0000313" key="2">
    <source>
        <dbReference type="Proteomes" id="UP000028547"/>
    </source>
</evidence>
<reference evidence="1 2" key="1">
    <citation type="submission" date="2014-07" db="EMBL/GenBank/DDBJ databases">
        <title>Draft Genome Sequence of Gephyronic Acid Producer, Cystobacter violaceus Strain Cb vi76.</title>
        <authorList>
            <person name="Stevens D.C."/>
            <person name="Young J."/>
            <person name="Carmichael R."/>
            <person name="Tan J."/>
            <person name="Taylor R.E."/>
        </authorList>
    </citation>
    <scope>NUCLEOTIDE SEQUENCE [LARGE SCALE GENOMIC DNA]</scope>
    <source>
        <strain evidence="1 2">Cb vi76</strain>
    </source>
</reference>
<dbReference type="RefSeq" id="WP_043395118.1">
    <property type="nucleotide sequence ID" value="NZ_JPMI01000096.1"/>
</dbReference>
<gene>
    <name evidence="1" type="ORF">Q664_15670</name>
</gene>
<protein>
    <submittedName>
        <fullName evidence="1">Uncharacterized protein</fullName>
    </submittedName>
</protein>
<organism evidence="1 2">
    <name type="scientific">Archangium violaceum Cb vi76</name>
    <dbReference type="NCBI Taxonomy" id="1406225"/>
    <lineage>
        <taxon>Bacteria</taxon>
        <taxon>Pseudomonadati</taxon>
        <taxon>Myxococcota</taxon>
        <taxon>Myxococcia</taxon>
        <taxon>Myxococcales</taxon>
        <taxon>Cystobacterineae</taxon>
        <taxon>Archangiaceae</taxon>
        <taxon>Archangium</taxon>
    </lineage>
</organism>
<accession>A0A084SVE6</accession>
<comment type="caution">
    <text evidence="1">The sequence shown here is derived from an EMBL/GenBank/DDBJ whole genome shotgun (WGS) entry which is preliminary data.</text>
</comment>
<evidence type="ECO:0000313" key="1">
    <source>
        <dbReference type="EMBL" id="KFA92431.1"/>
    </source>
</evidence>
<dbReference type="Proteomes" id="UP000028547">
    <property type="component" value="Unassembled WGS sequence"/>
</dbReference>
<name>A0A084SVE6_9BACT</name>